<dbReference type="EMBL" id="FR799597">
    <property type="protein sequence ID" value="CBZ32216.1"/>
    <property type="molecule type" value="Genomic_DNA"/>
</dbReference>
<dbReference type="KEGG" id="ldo:LDBPK_100990"/>
<dbReference type="EMBL" id="CP029509">
    <property type="protein sequence ID" value="AYU76720.1"/>
    <property type="molecule type" value="Genomic_DNA"/>
</dbReference>
<dbReference type="OMA" id="EINETVW"/>
<evidence type="ECO:0000313" key="2">
    <source>
        <dbReference type="EMBL" id="AYU76720.1"/>
    </source>
</evidence>
<dbReference type="AlphaFoldDB" id="E9BAE3"/>
<evidence type="ECO:0000256" key="1">
    <source>
        <dbReference type="SAM" id="MobiDB-lite"/>
    </source>
</evidence>
<dbReference type="VEuPathDB" id="TriTrypDB:LdBPK_100990.1"/>
<dbReference type="OrthoDB" id="273843at2759"/>
<sequence>MAAVLPRPSQHVALQKRNHRSVGRPRPRHISREKSAAPKQRERTRTEALQVRPASDPLHCPSQLPPARRRRRCRCIGTDLRLRTACAAATRRAHPQRAGRSVSGVAHPLQSLLSALGLLWLSHAQPLQAEDSRFGAPPPALALASRGISTPSRRLSHFSYVCVPAVLELSDQRRAIFIAASSASAVRDVTGERPTSGTQFRHGSADRRRRWWLSGRTPPPTGALCGRRQPGVRPQRHLRNSPSLHSQVHSVAPADPLGQQFRCLCPLRERLKELHWEHCEQLTAVQHYIDCEINETVWRDGYDNAITDEYAVRELCGMGFKNNCTVVVGQGTVRLEGCDAAAVSEDAMQRW</sequence>
<dbReference type="Proteomes" id="UP000008980">
    <property type="component" value="Chromosome 10"/>
</dbReference>
<proteinExistence type="predicted"/>
<feature type="region of interest" description="Disordered" evidence="1">
    <location>
        <begin position="223"/>
        <end position="243"/>
    </location>
</feature>
<accession>E9BAE3</accession>
<feature type="compositionally biased region" description="Basic and acidic residues" evidence="1">
    <location>
        <begin position="30"/>
        <end position="46"/>
    </location>
</feature>
<reference evidence="4" key="3">
    <citation type="submission" date="2011-02" db="EMBL/GenBank/DDBJ databases">
        <title>Whole genome sequencing of Leishmania donovani clinical lines reveals dynamic variation related to drug resistance.</title>
        <authorList>
            <person name="Downing T."/>
            <person name="Imamura H."/>
            <person name="Sanders M."/>
            <person name="Decuypere S."/>
            <person name="Hertz-Fowler C."/>
            <person name="Clark T.G."/>
            <person name="Rijal S."/>
            <person name="Sundar S."/>
            <person name="Quail M.A."/>
            <person name="De Doncker S."/>
            <person name="Maes I."/>
            <person name="Vanaerschot M."/>
            <person name="Stark O."/>
            <person name="Schonian G."/>
            <person name="Dujardin J.C."/>
            <person name="Berriman M."/>
        </authorList>
    </citation>
    <scope>NUCLEOTIDE SEQUENCE [LARGE SCALE GENOMIC DNA]</scope>
    <source>
        <strain evidence="4">BPK282A1</strain>
    </source>
</reference>
<gene>
    <name evidence="3" type="ORF">LDBPK_100990</name>
    <name evidence="2" type="ORF">LdCL_100016600</name>
</gene>
<evidence type="ECO:0000313" key="3">
    <source>
        <dbReference type="EMBL" id="CBZ32216.1"/>
    </source>
</evidence>
<organism evidence="3 4">
    <name type="scientific">Leishmania donovani</name>
    <dbReference type="NCBI Taxonomy" id="5661"/>
    <lineage>
        <taxon>Eukaryota</taxon>
        <taxon>Discoba</taxon>
        <taxon>Euglenozoa</taxon>
        <taxon>Kinetoplastea</taxon>
        <taxon>Metakinetoplastina</taxon>
        <taxon>Trypanosomatida</taxon>
        <taxon>Trypanosomatidae</taxon>
        <taxon>Leishmaniinae</taxon>
        <taxon>Leishmania</taxon>
    </lineage>
</organism>
<feature type="region of interest" description="Disordered" evidence="1">
    <location>
        <begin position="1"/>
        <end position="65"/>
    </location>
</feature>
<accession>A0A3S7WRA3</accession>
<dbReference type="VEuPathDB" id="TriTrypDB:LdCL_100016600"/>
<keyword evidence="5" id="KW-1185">Reference proteome</keyword>
<name>E9BAE3_LEIDO</name>
<dbReference type="Proteomes" id="UP000274082">
    <property type="component" value="Chromosome 10"/>
</dbReference>
<evidence type="ECO:0000313" key="4">
    <source>
        <dbReference type="Proteomes" id="UP000008980"/>
    </source>
</evidence>
<reference evidence="2 5" key="4">
    <citation type="journal article" date="2018" name="Sci. Rep.">
        <title>A complete Leishmania donovani reference genome identifies novel genetic variations associated with virulence.</title>
        <authorList>
            <person name="Lypaczewski P."/>
            <person name="Hoshizaki J."/>
            <person name="Zhang W.-W."/>
            <person name="McCall L.-I."/>
            <person name="Torcivia-Rodriguez J."/>
            <person name="Simonyan V."/>
            <person name="Kaur A."/>
            <person name="Dewar K."/>
            <person name="Matlashewski G."/>
        </authorList>
    </citation>
    <scope>NUCLEOTIDE SEQUENCE [LARGE SCALE GENOMIC DNA]</scope>
    <source>
        <strain evidence="2 5">LdCL</strain>
    </source>
</reference>
<dbReference type="RefSeq" id="XP_003858934.1">
    <property type="nucleotide sequence ID" value="XM_003858886.1"/>
</dbReference>
<reference evidence="3" key="2">
    <citation type="submission" date="2011-01" db="EMBL/GenBank/DDBJ databases">
        <authorList>
            <person name="Zhao B.P."/>
            <person name="Ren Z.A."/>
            <person name="Li C.D."/>
        </authorList>
    </citation>
    <scope>NUCLEOTIDE SEQUENCE</scope>
    <source>
        <strain evidence="3">BPK282A1</strain>
    </source>
</reference>
<reference evidence="3 4" key="1">
    <citation type="journal article" date="2011" name="Genome Res.">
        <title>Whole genome sequencing of multiple Leishmania donovani clinical isolates provides insights into population structure and mechanisms of drug resistance.</title>
        <authorList>
            <person name="Downing T."/>
            <person name="Imamura H."/>
            <person name="Decuypere S."/>
            <person name="Clark T.G."/>
            <person name="Coombs G.H."/>
            <person name="Cotton J.A."/>
            <person name="Hilley J.D."/>
            <person name="de Doncker S."/>
            <person name="Maes I."/>
            <person name="Mottram J.C."/>
            <person name="Quail M.A."/>
            <person name="Rijal S."/>
            <person name="Sanders M."/>
            <person name="Schonian G."/>
            <person name="Stark O."/>
            <person name="Sundar S."/>
            <person name="Vanaerschot M."/>
            <person name="Hertz-Fowler C."/>
            <person name="Dujardin J.C."/>
            <person name="Berriman M."/>
        </authorList>
    </citation>
    <scope>NUCLEOTIDE SEQUENCE [LARGE SCALE GENOMIC DNA]</scope>
    <source>
        <strain evidence="3 4">BPK282A1</strain>
    </source>
</reference>
<dbReference type="GeneID" id="13389303"/>
<feature type="compositionally biased region" description="Basic residues" evidence="1">
    <location>
        <begin position="14"/>
        <end position="29"/>
    </location>
</feature>
<evidence type="ECO:0000313" key="5">
    <source>
        <dbReference type="Proteomes" id="UP000274082"/>
    </source>
</evidence>
<protein>
    <submittedName>
        <fullName evidence="3">Uncharacterized protein</fullName>
    </submittedName>
</protein>